<reference evidence="3" key="1">
    <citation type="submission" date="2022-07" db="EMBL/GenBank/DDBJ databases">
        <authorList>
            <person name="Macas J."/>
            <person name="Novak P."/>
            <person name="Neumann P."/>
        </authorList>
    </citation>
    <scope>NUCLEOTIDE SEQUENCE</scope>
</reference>
<dbReference type="EMBL" id="CAMAPF010000933">
    <property type="protein sequence ID" value="CAH9124115.1"/>
    <property type="molecule type" value="Genomic_DNA"/>
</dbReference>
<dbReference type="Pfam" id="PF23622">
    <property type="entry name" value="LRR_At1g61320_AtMIF1"/>
    <property type="match status" value="1"/>
</dbReference>
<dbReference type="InterPro" id="IPR001810">
    <property type="entry name" value="F-box_dom"/>
</dbReference>
<dbReference type="SUPFAM" id="SSF81383">
    <property type="entry name" value="F-box domain"/>
    <property type="match status" value="1"/>
</dbReference>
<keyword evidence="4" id="KW-1185">Reference proteome</keyword>
<feature type="domain" description="FBD" evidence="1">
    <location>
        <begin position="315"/>
        <end position="387"/>
    </location>
</feature>
<dbReference type="Gene3D" id="3.80.10.10">
    <property type="entry name" value="Ribonuclease Inhibitor"/>
    <property type="match status" value="1"/>
</dbReference>
<accession>A0AAV0EK12</accession>
<comment type="caution">
    <text evidence="3">The sequence shown here is derived from an EMBL/GenBank/DDBJ whole genome shotgun (WGS) entry which is preliminary data.</text>
</comment>
<name>A0AAV0EK12_9ASTE</name>
<dbReference type="SMART" id="SM00579">
    <property type="entry name" value="FBD"/>
    <property type="match status" value="1"/>
</dbReference>
<dbReference type="InterPro" id="IPR006566">
    <property type="entry name" value="FBD"/>
</dbReference>
<dbReference type="InterPro" id="IPR032675">
    <property type="entry name" value="LRR_dom_sf"/>
</dbReference>
<protein>
    <recommendedName>
        <fullName evidence="1">FBD domain-containing protein</fullName>
    </recommendedName>
</protein>
<evidence type="ECO:0000313" key="3">
    <source>
        <dbReference type="EMBL" id="CAH9124115.1"/>
    </source>
</evidence>
<dbReference type="Pfam" id="PF00646">
    <property type="entry name" value="F-box"/>
    <property type="match status" value="1"/>
</dbReference>
<dbReference type="InterPro" id="IPR036047">
    <property type="entry name" value="F-box-like_dom_sf"/>
</dbReference>
<dbReference type="PANTHER" id="PTHR31639:SF333">
    <property type="entry name" value="F-BOX DOMAIN, FBD DOMAIN, LEUCINE-RICH REPEAT DOMAIN, L DOMAIN-LIKE PROTEIN-RELATED"/>
    <property type="match status" value="1"/>
</dbReference>
<evidence type="ECO:0000313" key="4">
    <source>
        <dbReference type="Proteomes" id="UP001152523"/>
    </source>
</evidence>
<dbReference type="PANTHER" id="PTHR31639">
    <property type="entry name" value="F-BOX PROTEIN-LIKE"/>
    <property type="match status" value="1"/>
</dbReference>
<evidence type="ECO:0000313" key="2">
    <source>
        <dbReference type="EMBL" id="CAH9096368.1"/>
    </source>
</evidence>
<proteinExistence type="predicted"/>
<dbReference type="SUPFAM" id="SSF52047">
    <property type="entry name" value="RNI-like"/>
    <property type="match status" value="1"/>
</dbReference>
<gene>
    <name evidence="2" type="ORF">CEPIT_LOCUS13712</name>
    <name evidence="3" type="ORF">CEPIT_LOCUS25743</name>
</gene>
<dbReference type="InterPro" id="IPR055357">
    <property type="entry name" value="LRR_At1g61320_AtMIF1"/>
</dbReference>
<dbReference type="Gene3D" id="1.20.1280.50">
    <property type="match status" value="1"/>
</dbReference>
<dbReference type="AlphaFoldDB" id="A0AAV0EK12"/>
<organism evidence="3 4">
    <name type="scientific">Cuscuta epithymum</name>
    <dbReference type="NCBI Taxonomy" id="186058"/>
    <lineage>
        <taxon>Eukaryota</taxon>
        <taxon>Viridiplantae</taxon>
        <taxon>Streptophyta</taxon>
        <taxon>Embryophyta</taxon>
        <taxon>Tracheophyta</taxon>
        <taxon>Spermatophyta</taxon>
        <taxon>Magnoliopsida</taxon>
        <taxon>eudicotyledons</taxon>
        <taxon>Gunneridae</taxon>
        <taxon>Pentapetalae</taxon>
        <taxon>asterids</taxon>
        <taxon>lamiids</taxon>
        <taxon>Solanales</taxon>
        <taxon>Convolvulaceae</taxon>
        <taxon>Cuscuteae</taxon>
        <taxon>Cuscuta</taxon>
        <taxon>Cuscuta subgen. Cuscuta</taxon>
    </lineage>
</organism>
<dbReference type="EMBL" id="CAMAPF010000087">
    <property type="protein sequence ID" value="CAH9096368.1"/>
    <property type="molecule type" value="Genomic_DNA"/>
</dbReference>
<sequence>MSIYRRRKTAISELREEIEERILERLPTRDAARCALLSTQWRDAWYRQGRLVFDSAFYSSIRNRKDDCSSVVSIINNILMLRAGPVKKFTFYTSSSSEQPLKQSDLDRWCLFLSRNGVEELHLSAPYGLTKYKVPSCLLWCKTIKQLKVEFILFDFPANAACIFPGMTSSYFRLVEFRGNDKGLVFSMPKLKKLGLYFCAGIPNFVTSTPNLKSLSINNFTSSTGRTLLPLHLSCIKTLSLSLCSHAAVAVASTAFPTAINLEEIKLHGFNFGFGMHLPFAVQLLKKSPKLFVLEINIWKGSEAADSELLEDTIEDHLRTLEIVKLNGFRASEMELCLVKLLLSKSPALHHFVIRAAQSINDSLHFEATKKLLNFPRASPKSQIVYHSGAQILKKRI</sequence>
<evidence type="ECO:0000259" key="1">
    <source>
        <dbReference type="SMART" id="SM00579"/>
    </source>
</evidence>
<dbReference type="Proteomes" id="UP001152523">
    <property type="component" value="Unassembled WGS sequence"/>
</dbReference>